<comment type="caution">
    <text evidence="2">The sequence shown here is derived from an EMBL/GenBank/DDBJ whole genome shotgun (WGS) entry which is preliminary data.</text>
</comment>
<dbReference type="AlphaFoldDB" id="A0A838XHG0"/>
<gene>
    <name evidence="2" type="ORF">H1W00_13630</name>
</gene>
<reference evidence="2 3" key="1">
    <citation type="submission" date="2020-07" db="EMBL/GenBank/DDBJ databases">
        <title>Draft genome and description of Aeromicrobium phoceense strain Marseille-Q0843 isolated from healthy skin swab.</title>
        <authorList>
            <person name="Boxberger M."/>
            <person name="La Scola B."/>
        </authorList>
    </citation>
    <scope>NUCLEOTIDE SEQUENCE [LARGE SCALE GENOMIC DNA]</scope>
    <source>
        <strain evidence="2 3">Marseille-Q0843</strain>
    </source>
</reference>
<feature type="transmembrane region" description="Helical" evidence="1">
    <location>
        <begin position="122"/>
        <end position="141"/>
    </location>
</feature>
<protein>
    <submittedName>
        <fullName evidence="2">Uncharacterized protein</fullName>
    </submittedName>
</protein>
<feature type="transmembrane region" description="Helical" evidence="1">
    <location>
        <begin position="95"/>
        <end position="116"/>
    </location>
</feature>
<keyword evidence="1" id="KW-0472">Membrane</keyword>
<evidence type="ECO:0000313" key="2">
    <source>
        <dbReference type="EMBL" id="MBA4609522.1"/>
    </source>
</evidence>
<keyword evidence="1" id="KW-1133">Transmembrane helix</keyword>
<dbReference type="EMBL" id="JACEOG010000002">
    <property type="protein sequence ID" value="MBA4609522.1"/>
    <property type="molecule type" value="Genomic_DNA"/>
</dbReference>
<proteinExistence type="predicted"/>
<evidence type="ECO:0000313" key="3">
    <source>
        <dbReference type="Proteomes" id="UP000550354"/>
    </source>
</evidence>
<sequence>MTRLQFAERAAVAAPLSGALCSLGFMLIYFAVEVWNRGPGAGPWGFLGSIFYWMFPGAPIGMAAGIALGAVPGIVSIVAWPALERQLGARRAIEVSVLVVGLIGFLETLSVAWAFRAASLEAVGWALGVAVVSALTLRWLLRHGLRAAERRAARAVAPY</sequence>
<feature type="transmembrane region" description="Helical" evidence="1">
    <location>
        <begin position="12"/>
        <end position="30"/>
    </location>
</feature>
<feature type="transmembrane region" description="Helical" evidence="1">
    <location>
        <begin position="50"/>
        <end position="83"/>
    </location>
</feature>
<keyword evidence="1" id="KW-0812">Transmembrane</keyword>
<accession>A0A838XHG0</accession>
<keyword evidence="3" id="KW-1185">Reference proteome</keyword>
<evidence type="ECO:0000256" key="1">
    <source>
        <dbReference type="SAM" id="Phobius"/>
    </source>
</evidence>
<organism evidence="2 3">
    <name type="scientific">Aeromicrobium phoceense</name>
    <dbReference type="NCBI Taxonomy" id="2754045"/>
    <lineage>
        <taxon>Bacteria</taxon>
        <taxon>Bacillati</taxon>
        <taxon>Actinomycetota</taxon>
        <taxon>Actinomycetes</taxon>
        <taxon>Propionibacteriales</taxon>
        <taxon>Nocardioidaceae</taxon>
        <taxon>Aeromicrobium</taxon>
    </lineage>
</organism>
<name>A0A838XHG0_9ACTN</name>
<dbReference type="Proteomes" id="UP000550354">
    <property type="component" value="Unassembled WGS sequence"/>
</dbReference>
<dbReference type="RefSeq" id="WP_181756384.1">
    <property type="nucleotide sequence ID" value="NZ_JACEOG010000002.1"/>
</dbReference>